<name>A0A6I6SHN1_9GAMM</name>
<dbReference type="InterPro" id="IPR051534">
    <property type="entry name" value="CBASS_pafABC_assoc_protein"/>
</dbReference>
<keyword evidence="5" id="KW-1185">Reference proteome</keyword>
<feature type="domain" description="HTH deoR-type" evidence="3">
    <location>
        <begin position="4"/>
        <end position="63"/>
    </location>
</feature>
<accession>A0A6I6SHN1</accession>
<evidence type="ECO:0000259" key="3">
    <source>
        <dbReference type="PROSITE" id="PS51000"/>
    </source>
</evidence>
<dbReference type="Proteomes" id="UP000464013">
    <property type="component" value="Chromosome"/>
</dbReference>
<dbReference type="CDD" id="cd00090">
    <property type="entry name" value="HTH_ARSR"/>
    <property type="match status" value="1"/>
</dbReference>
<evidence type="ECO:0000256" key="2">
    <source>
        <dbReference type="ARBA" id="ARBA00023163"/>
    </source>
</evidence>
<dbReference type="InterPro" id="IPR036390">
    <property type="entry name" value="WH_DNA-bd_sf"/>
</dbReference>
<keyword evidence="1" id="KW-0805">Transcription regulation</keyword>
<dbReference type="PANTHER" id="PTHR34580:SF3">
    <property type="entry name" value="PROTEIN PAFB"/>
    <property type="match status" value="1"/>
</dbReference>
<dbReference type="PIRSF" id="PIRSF016838">
    <property type="entry name" value="PafC"/>
    <property type="match status" value="1"/>
</dbReference>
<dbReference type="KEGG" id="htx:EKK97_04645"/>
<evidence type="ECO:0000256" key="1">
    <source>
        <dbReference type="ARBA" id="ARBA00023015"/>
    </source>
</evidence>
<dbReference type="InterPro" id="IPR001034">
    <property type="entry name" value="DeoR_HTH"/>
</dbReference>
<dbReference type="RefSeq" id="WP_159549655.1">
    <property type="nucleotide sequence ID" value="NZ_CP035042.1"/>
</dbReference>
<dbReference type="OrthoDB" id="9807255at2"/>
<dbReference type="GO" id="GO:0003700">
    <property type="term" value="F:DNA-binding transcription factor activity"/>
    <property type="evidence" value="ECO:0007669"/>
    <property type="project" value="InterPro"/>
</dbReference>
<dbReference type="Pfam" id="PF08279">
    <property type="entry name" value="HTH_11"/>
    <property type="match status" value="1"/>
</dbReference>
<dbReference type="PROSITE" id="PS51000">
    <property type="entry name" value="HTH_DEOR_2"/>
    <property type="match status" value="1"/>
</dbReference>
<sequence>MANPTVRVLTLLELLQAHRHMSGRELAERLGVDRRTLRRYIQALEELGIPVTTERGRHGGYRLMPGFKLPPLMLTSEEALAVSLGLLAAQGLGIAETAPALDTARAKLERVMPARLKQQAQALSESARLELPAARAPGDERLLLLFATATQARQRVRLDYRDDRNQATRRVLNPYGLVFRGGRWYVSGWCHLRRDLRSFRLDRIIEATPLEASFDRPADFDPAEHLARSIASLPRAIAVSVRLHTDLTHAVEELGRNIGVFTPDGSGVMLHARTDSLSWFARQLAHQPYGFEILAPPELCDALAQQAARLQRLAERKLIGACRNHLR</sequence>
<keyword evidence="2" id="KW-0804">Transcription</keyword>
<reference evidence="4 5" key="1">
    <citation type="submission" date="2019-01" db="EMBL/GenBank/DDBJ databases">
        <title>Complete genome of a denitifying bacterium Halomons sp. BC-M4-5.</title>
        <authorList>
            <person name="Wang L."/>
            <person name="Shao Z."/>
        </authorList>
    </citation>
    <scope>NUCLEOTIDE SEQUENCE [LARGE SCALE GENOMIC DNA]</scope>
    <source>
        <strain evidence="4 5">BC-M4-5</strain>
    </source>
</reference>
<dbReference type="PANTHER" id="PTHR34580">
    <property type="match status" value="1"/>
</dbReference>
<evidence type="ECO:0000313" key="5">
    <source>
        <dbReference type="Proteomes" id="UP000464013"/>
    </source>
</evidence>
<dbReference type="InterPro" id="IPR028349">
    <property type="entry name" value="PafC-like"/>
</dbReference>
<proteinExistence type="predicted"/>
<dbReference type="SUPFAM" id="SSF46785">
    <property type="entry name" value="Winged helix' DNA-binding domain"/>
    <property type="match status" value="1"/>
</dbReference>
<dbReference type="Gene3D" id="1.10.10.10">
    <property type="entry name" value="Winged helix-like DNA-binding domain superfamily/Winged helix DNA-binding domain"/>
    <property type="match status" value="1"/>
</dbReference>
<dbReference type="InterPro" id="IPR013196">
    <property type="entry name" value="HTH_11"/>
</dbReference>
<organism evidence="4 5">
    <name type="scientific">Billgrantia tianxiuensis</name>
    <dbReference type="NCBI Taxonomy" id="2497861"/>
    <lineage>
        <taxon>Bacteria</taxon>
        <taxon>Pseudomonadati</taxon>
        <taxon>Pseudomonadota</taxon>
        <taxon>Gammaproteobacteria</taxon>
        <taxon>Oceanospirillales</taxon>
        <taxon>Halomonadaceae</taxon>
        <taxon>Billgrantia</taxon>
    </lineage>
</organism>
<dbReference type="InterPro" id="IPR026881">
    <property type="entry name" value="WYL_dom"/>
</dbReference>
<evidence type="ECO:0000313" key="4">
    <source>
        <dbReference type="EMBL" id="QHC49042.1"/>
    </source>
</evidence>
<gene>
    <name evidence="4" type="ORF">EKK97_04645</name>
</gene>
<dbReference type="InterPro" id="IPR011991">
    <property type="entry name" value="ArsR-like_HTH"/>
</dbReference>
<protein>
    <submittedName>
        <fullName evidence="4">YafY family transcriptional regulator</fullName>
    </submittedName>
</protein>
<dbReference type="InterPro" id="IPR036388">
    <property type="entry name" value="WH-like_DNA-bd_sf"/>
</dbReference>
<dbReference type="Pfam" id="PF13280">
    <property type="entry name" value="WYL"/>
    <property type="match status" value="1"/>
</dbReference>
<dbReference type="PROSITE" id="PS52050">
    <property type="entry name" value="WYL"/>
    <property type="match status" value="1"/>
</dbReference>
<dbReference type="EMBL" id="CP035042">
    <property type="protein sequence ID" value="QHC49042.1"/>
    <property type="molecule type" value="Genomic_DNA"/>
</dbReference>
<dbReference type="AlphaFoldDB" id="A0A6I6SHN1"/>
<dbReference type="InterPro" id="IPR057727">
    <property type="entry name" value="WCX_dom"/>
</dbReference>
<dbReference type="Pfam" id="PF25583">
    <property type="entry name" value="WCX"/>
    <property type="match status" value="1"/>
</dbReference>